<protein>
    <submittedName>
        <fullName evidence="1">Uncharacterized protein</fullName>
    </submittedName>
</protein>
<dbReference type="Proteomes" id="UP000652430">
    <property type="component" value="Unassembled WGS sequence"/>
</dbReference>
<dbReference type="EMBL" id="BNAQ01000001">
    <property type="protein sequence ID" value="GHH10979.1"/>
    <property type="molecule type" value="Genomic_DNA"/>
</dbReference>
<dbReference type="RefSeq" id="WP_229839229.1">
    <property type="nucleotide sequence ID" value="NZ_BNAQ01000001.1"/>
</dbReference>
<gene>
    <name evidence="1" type="ORF">GCM10008023_09440</name>
</gene>
<organism evidence="1 2">
    <name type="scientific">Sphingomonas glacialis</name>
    <dbReference type="NCBI Taxonomy" id="658225"/>
    <lineage>
        <taxon>Bacteria</taxon>
        <taxon>Pseudomonadati</taxon>
        <taxon>Pseudomonadota</taxon>
        <taxon>Alphaproteobacteria</taxon>
        <taxon>Sphingomonadales</taxon>
        <taxon>Sphingomonadaceae</taxon>
        <taxon>Sphingomonas</taxon>
    </lineage>
</organism>
<comment type="caution">
    <text evidence="1">The sequence shown here is derived from an EMBL/GenBank/DDBJ whole genome shotgun (WGS) entry which is preliminary data.</text>
</comment>
<name>A0ABQ3LCB4_9SPHN</name>
<proteinExistence type="predicted"/>
<keyword evidence="2" id="KW-1185">Reference proteome</keyword>
<sequence length="87" mass="8994">MAAAADTASAPAGEYVERWDFIGIHGLKPRFAAMRSNRGRSIPARFANGCATPAMPTARAEIAALALGLARFESALPTGQAHVIDGG</sequence>
<accession>A0ABQ3LCB4</accession>
<evidence type="ECO:0000313" key="1">
    <source>
        <dbReference type="EMBL" id="GHH10979.1"/>
    </source>
</evidence>
<reference evidence="2" key="1">
    <citation type="journal article" date="2019" name="Int. J. Syst. Evol. Microbiol.">
        <title>The Global Catalogue of Microorganisms (GCM) 10K type strain sequencing project: providing services to taxonomists for standard genome sequencing and annotation.</title>
        <authorList>
            <consortium name="The Broad Institute Genomics Platform"/>
            <consortium name="The Broad Institute Genome Sequencing Center for Infectious Disease"/>
            <person name="Wu L."/>
            <person name="Ma J."/>
        </authorList>
    </citation>
    <scope>NUCLEOTIDE SEQUENCE [LARGE SCALE GENOMIC DNA]</scope>
    <source>
        <strain evidence="2">CGMCC 1.8957</strain>
    </source>
</reference>
<evidence type="ECO:0000313" key="2">
    <source>
        <dbReference type="Proteomes" id="UP000652430"/>
    </source>
</evidence>